<dbReference type="RefSeq" id="WP_093839333.1">
    <property type="nucleotide sequence ID" value="NZ_FOLM01000007.1"/>
</dbReference>
<keyword evidence="9" id="KW-1185">Reference proteome</keyword>
<dbReference type="Proteomes" id="UP000199207">
    <property type="component" value="Unassembled WGS sequence"/>
</dbReference>
<proteinExistence type="inferred from homology"/>
<feature type="transmembrane region" description="Helical" evidence="7">
    <location>
        <begin position="162"/>
        <end position="185"/>
    </location>
</feature>
<keyword evidence="3" id="KW-1003">Cell membrane</keyword>
<feature type="transmembrane region" description="Helical" evidence="7">
    <location>
        <begin position="197"/>
        <end position="220"/>
    </location>
</feature>
<accession>A0A1I1NGP1</accession>
<protein>
    <submittedName>
        <fullName evidence="8">Formate-dependent nitrite reductase, membrane component NrfD</fullName>
    </submittedName>
</protein>
<dbReference type="GO" id="GO:0005886">
    <property type="term" value="C:plasma membrane"/>
    <property type="evidence" value="ECO:0007669"/>
    <property type="project" value="UniProtKB-SubCell"/>
</dbReference>
<evidence type="ECO:0000256" key="1">
    <source>
        <dbReference type="ARBA" id="ARBA00004651"/>
    </source>
</evidence>
<feature type="transmembrane region" description="Helical" evidence="7">
    <location>
        <begin position="272"/>
        <end position="293"/>
    </location>
</feature>
<name>A0A1I1NGP1_9ACTN</name>
<dbReference type="PANTHER" id="PTHR34856">
    <property type="entry name" value="PROTEIN NRFD"/>
    <property type="match status" value="1"/>
</dbReference>
<dbReference type="InterPro" id="IPR005614">
    <property type="entry name" value="NrfD-like"/>
</dbReference>
<dbReference type="PANTHER" id="PTHR34856:SF2">
    <property type="entry name" value="PROTEIN NRFD"/>
    <property type="match status" value="1"/>
</dbReference>
<keyword evidence="4 7" id="KW-0812">Transmembrane</keyword>
<keyword evidence="5 7" id="KW-1133">Transmembrane helix</keyword>
<reference evidence="8 9" key="1">
    <citation type="submission" date="2016-10" db="EMBL/GenBank/DDBJ databases">
        <authorList>
            <person name="de Groot N.N."/>
        </authorList>
    </citation>
    <scope>NUCLEOTIDE SEQUENCE [LARGE SCALE GENOMIC DNA]</scope>
    <source>
        <strain evidence="8 9">CGMCC 4.5739</strain>
    </source>
</reference>
<dbReference type="InterPro" id="IPR052049">
    <property type="entry name" value="Electron_transfer_protein"/>
</dbReference>
<feature type="transmembrane region" description="Helical" evidence="7">
    <location>
        <begin position="300"/>
        <end position="319"/>
    </location>
</feature>
<keyword evidence="6 7" id="KW-0472">Membrane</keyword>
<evidence type="ECO:0000313" key="9">
    <source>
        <dbReference type="Proteomes" id="UP000199207"/>
    </source>
</evidence>
<evidence type="ECO:0000256" key="7">
    <source>
        <dbReference type="SAM" id="Phobius"/>
    </source>
</evidence>
<dbReference type="OrthoDB" id="5187138at2"/>
<dbReference type="EMBL" id="FOLM01000007">
    <property type="protein sequence ID" value="SFC92900.1"/>
    <property type="molecule type" value="Genomic_DNA"/>
</dbReference>
<feature type="transmembrane region" description="Helical" evidence="7">
    <location>
        <begin position="22"/>
        <end position="41"/>
    </location>
</feature>
<sequence>MPEPALAAQITPMENVPWGAPLALYFTLIGLPSGLTLILWWRAARPATAAVPGASPGGGGGEGWRLDWRAHWTVLALLTAAGALLVTDLGRPERFFLMLTAFGNWDSPISLGAKLIAVKSALLALALYLLWDLLWARRRAAGPGGGPLPAARGPARAVDRALPWLLGAASAALAVYPAAVLARTWVSPLAATPGAALLYLLTALLMGGAAVQLLLLWPPGGAAAEDPARRRFTLGLLTVYAAALFFAGISVADGTPARESLDALLNGGWSALFYGGVLGAGLLLPLLTLGLAGRRRWAQPAAAVGVLAGACALRFLIFAA</sequence>
<dbReference type="STRING" id="910347.SAMN05421773_107236"/>
<evidence type="ECO:0000256" key="6">
    <source>
        <dbReference type="ARBA" id="ARBA00023136"/>
    </source>
</evidence>
<dbReference type="Gene3D" id="1.20.1630.10">
    <property type="entry name" value="Formate dehydrogenase/DMSO reductase domain"/>
    <property type="match status" value="1"/>
</dbReference>
<evidence type="ECO:0000256" key="4">
    <source>
        <dbReference type="ARBA" id="ARBA00022692"/>
    </source>
</evidence>
<comment type="similarity">
    <text evidence="2">Belongs to the NrfD family.</text>
</comment>
<evidence type="ECO:0000313" key="8">
    <source>
        <dbReference type="EMBL" id="SFC92900.1"/>
    </source>
</evidence>
<feature type="transmembrane region" description="Helical" evidence="7">
    <location>
        <begin position="111"/>
        <end position="131"/>
    </location>
</feature>
<feature type="transmembrane region" description="Helical" evidence="7">
    <location>
        <begin position="72"/>
        <end position="91"/>
    </location>
</feature>
<feature type="transmembrane region" description="Helical" evidence="7">
    <location>
        <begin position="232"/>
        <end position="252"/>
    </location>
</feature>
<gene>
    <name evidence="8" type="ORF">SAMN05421773_107236</name>
</gene>
<evidence type="ECO:0000256" key="5">
    <source>
        <dbReference type="ARBA" id="ARBA00022989"/>
    </source>
</evidence>
<evidence type="ECO:0000256" key="2">
    <source>
        <dbReference type="ARBA" id="ARBA00008929"/>
    </source>
</evidence>
<dbReference type="Pfam" id="PF03916">
    <property type="entry name" value="NrfD"/>
    <property type="match status" value="1"/>
</dbReference>
<evidence type="ECO:0000256" key="3">
    <source>
        <dbReference type="ARBA" id="ARBA00022475"/>
    </source>
</evidence>
<dbReference type="AlphaFoldDB" id="A0A1I1NGP1"/>
<comment type="subcellular location">
    <subcellularLocation>
        <location evidence="1">Cell membrane</location>
        <topology evidence="1">Multi-pass membrane protein</topology>
    </subcellularLocation>
</comment>
<organism evidence="8 9">
    <name type="scientific">Streptomyces aidingensis</name>
    <dbReference type="NCBI Taxonomy" id="910347"/>
    <lineage>
        <taxon>Bacteria</taxon>
        <taxon>Bacillati</taxon>
        <taxon>Actinomycetota</taxon>
        <taxon>Actinomycetes</taxon>
        <taxon>Kitasatosporales</taxon>
        <taxon>Streptomycetaceae</taxon>
        <taxon>Streptomyces</taxon>
    </lineage>
</organism>